<dbReference type="Pfam" id="PF02911">
    <property type="entry name" value="Formyl_trans_C"/>
    <property type="match status" value="1"/>
</dbReference>
<evidence type="ECO:0000256" key="4">
    <source>
        <dbReference type="ARBA" id="ARBA00022917"/>
    </source>
</evidence>
<dbReference type="CDD" id="cd08646">
    <property type="entry name" value="FMT_core_Met-tRNA-FMT_N"/>
    <property type="match status" value="1"/>
</dbReference>
<keyword evidence="4 5" id="KW-0648">Protein biosynthesis</keyword>
<dbReference type="Proteomes" id="UP000217276">
    <property type="component" value="Chromosome"/>
</dbReference>
<evidence type="ECO:0000256" key="1">
    <source>
        <dbReference type="ARBA" id="ARBA00010699"/>
    </source>
</evidence>
<evidence type="ECO:0000313" key="9">
    <source>
        <dbReference type="Proteomes" id="UP000217276"/>
    </source>
</evidence>
<dbReference type="Gene3D" id="3.40.50.12230">
    <property type="match status" value="1"/>
</dbReference>
<dbReference type="PANTHER" id="PTHR11138">
    <property type="entry name" value="METHIONYL-TRNA FORMYLTRANSFERASE"/>
    <property type="match status" value="1"/>
</dbReference>
<dbReference type="InterPro" id="IPR044135">
    <property type="entry name" value="Met-tRNA-FMT_C"/>
</dbReference>
<feature type="domain" description="Formyl transferase N-terminal" evidence="6">
    <location>
        <begin position="1"/>
        <end position="178"/>
    </location>
</feature>
<feature type="binding site" evidence="5">
    <location>
        <begin position="108"/>
        <end position="111"/>
    </location>
    <ligand>
        <name>(6S)-5,6,7,8-tetrahydrofolate</name>
        <dbReference type="ChEBI" id="CHEBI:57453"/>
    </ligand>
</feature>
<protein>
    <recommendedName>
        <fullName evidence="2 5">Methionyl-tRNA formyltransferase</fullName>
        <ecNumber evidence="2 5">2.1.2.9</ecNumber>
    </recommendedName>
</protein>
<evidence type="ECO:0000256" key="3">
    <source>
        <dbReference type="ARBA" id="ARBA00022679"/>
    </source>
</evidence>
<dbReference type="SUPFAM" id="SSF50486">
    <property type="entry name" value="FMT C-terminal domain-like"/>
    <property type="match status" value="1"/>
</dbReference>
<dbReference type="PANTHER" id="PTHR11138:SF5">
    <property type="entry name" value="METHIONYL-TRNA FORMYLTRANSFERASE, MITOCHONDRIAL"/>
    <property type="match status" value="1"/>
</dbReference>
<keyword evidence="9" id="KW-1185">Reference proteome</keyword>
<proteinExistence type="inferred from homology"/>
<comment type="function">
    <text evidence="5">Attaches a formyl group to the free amino group of methionyl-tRNA(fMet). The formyl group appears to play a dual role in the initiator identity of N-formylmethionyl-tRNA by promoting its recognition by IF2 and preventing the misappropriation of this tRNA by the elongation apparatus.</text>
</comment>
<name>A0A250F8D3_9FLAO</name>
<reference evidence="9" key="1">
    <citation type="submission" date="2017-06" db="EMBL/GenBank/DDBJ databases">
        <title>Capnocytophaga spp. assemblies.</title>
        <authorList>
            <person name="Gulvik C.A."/>
        </authorList>
    </citation>
    <scope>NUCLEOTIDE SEQUENCE [LARGE SCALE GENOMIC DNA]</scope>
    <source>
        <strain evidence="9">H6253</strain>
    </source>
</reference>
<evidence type="ECO:0000313" key="8">
    <source>
        <dbReference type="EMBL" id="ATA81371.1"/>
    </source>
</evidence>
<dbReference type="NCBIfam" id="TIGR00460">
    <property type="entry name" value="fmt"/>
    <property type="match status" value="1"/>
</dbReference>
<dbReference type="Pfam" id="PF00551">
    <property type="entry name" value="Formyl_trans_N"/>
    <property type="match status" value="1"/>
</dbReference>
<evidence type="ECO:0000256" key="2">
    <source>
        <dbReference type="ARBA" id="ARBA00012261"/>
    </source>
</evidence>
<gene>
    <name evidence="5" type="primary">fmt</name>
    <name evidence="8" type="ORF">CGC53_02900</name>
</gene>
<dbReference type="InterPro" id="IPR036477">
    <property type="entry name" value="Formyl_transf_N_sf"/>
</dbReference>
<comment type="similarity">
    <text evidence="1 5">Belongs to the Fmt family.</text>
</comment>
<dbReference type="GO" id="GO:0004479">
    <property type="term" value="F:methionyl-tRNA formyltransferase activity"/>
    <property type="evidence" value="ECO:0007669"/>
    <property type="project" value="UniProtKB-UniRule"/>
</dbReference>
<dbReference type="InterPro" id="IPR011034">
    <property type="entry name" value="Formyl_transferase-like_C_sf"/>
</dbReference>
<evidence type="ECO:0000259" key="6">
    <source>
        <dbReference type="Pfam" id="PF00551"/>
    </source>
</evidence>
<sequence length="312" mass="34592">MRIVFMGTPDFALASLKKLVENNYNVVGVVTVADKPAGRGQKLQSSPVKQYAESKGIPVLQPVKLKDEDFLNQLRALKPDLQIVVAFRMLPEVVWRLPKYGTFNLHASLLPNYRGAAPINWAIINGEKQTGVTTFFIDEKIDTGAIIQQAVTPIEAHETAGSLHDKLMEQGAALVLQTVDSIAAGTYSIQAQNKEVTYAEAPKIYKETCLVNWQAEGIAIERLIRGMSPYPTAWANLQQQGETIAIKIYDALYKPAVHNEAVGKVIVEKKQLFVAVKDGFIELLELQLPAKKRMRTADLLNGFSFDQEAKMI</sequence>
<dbReference type="AlphaFoldDB" id="A0A250F8D3"/>
<evidence type="ECO:0000259" key="7">
    <source>
        <dbReference type="Pfam" id="PF02911"/>
    </source>
</evidence>
<dbReference type="InterPro" id="IPR005794">
    <property type="entry name" value="Fmt"/>
</dbReference>
<feature type="domain" description="Formyl transferase C-terminal" evidence="7">
    <location>
        <begin position="203"/>
        <end position="303"/>
    </location>
</feature>
<dbReference type="SUPFAM" id="SSF53328">
    <property type="entry name" value="Formyltransferase"/>
    <property type="match status" value="1"/>
</dbReference>
<organism evidence="8 9">
    <name type="scientific">Capnocytophaga leadbetteri</name>
    <dbReference type="NCBI Taxonomy" id="327575"/>
    <lineage>
        <taxon>Bacteria</taxon>
        <taxon>Pseudomonadati</taxon>
        <taxon>Bacteroidota</taxon>
        <taxon>Flavobacteriia</taxon>
        <taxon>Flavobacteriales</taxon>
        <taxon>Flavobacteriaceae</taxon>
        <taxon>Capnocytophaga</taxon>
    </lineage>
</organism>
<dbReference type="GO" id="GO:0005829">
    <property type="term" value="C:cytosol"/>
    <property type="evidence" value="ECO:0007669"/>
    <property type="project" value="TreeGrafter"/>
</dbReference>
<dbReference type="KEGG" id="clk:CGC53_02900"/>
<dbReference type="InterPro" id="IPR041711">
    <property type="entry name" value="Met-tRNA-FMT_N"/>
</dbReference>
<dbReference type="RefSeq" id="WP_095913248.1">
    <property type="nucleotide sequence ID" value="NZ_CAUUPF010000004.1"/>
</dbReference>
<accession>A0A250F8D3</accession>
<dbReference type="CDD" id="cd08704">
    <property type="entry name" value="Met_tRNA_FMT_C"/>
    <property type="match status" value="1"/>
</dbReference>
<keyword evidence="3 5" id="KW-0808">Transferase</keyword>
<dbReference type="InterPro" id="IPR005793">
    <property type="entry name" value="Formyl_trans_C"/>
</dbReference>
<dbReference type="InterPro" id="IPR002376">
    <property type="entry name" value="Formyl_transf_N"/>
</dbReference>
<dbReference type="HAMAP" id="MF_00182">
    <property type="entry name" value="Formyl_trans"/>
    <property type="match status" value="1"/>
</dbReference>
<evidence type="ECO:0000256" key="5">
    <source>
        <dbReference type="HAMAP-Rule" id="MF_00182"/>
    </source>
</evidence>
<dbReference type="EMBL" id="CP022384">
    <property type="protein sequence ID" value="ATA81371.1"/>
    <property type="molecule type" value="Genomic_DNA"/>
</dbReference>
<comment type="catalytic activity">
    <reaction evidence="5">
        <text>L-methionyl-tRNA(fMet) + (6R)-10-formyltetrahydrofolate = N-formyl-L-methionyl-tRNA(fMet) + (6S)-5,6,7,8-tetrahydrofolate + H(+)</text>
        <dbReference type="Rhea" id="RHEA:24380"/>
        <dbReference type="Rhea" id="RHEA-COMP:9952"/>
        <dbReference type="Rhea" id="RHEA-COMP:9953"/>
        <dbReference type="ChEBI" id="CHEBI:15378"/>
        <dbReference type="ChEBI" id="CHEBI:57453"/>
        <dbReference type="ChEBI" id="CHEBI:78530"/>
        <dbReference type="ChEBI" id="CHEBI:78844"/>
        <dbReference type="ChEBI" id="CHEBI:195366"/>
        <dbReference type="EC" id="2.1.2.9"/>
    </reaction>
</comment>
<dbReference type="EC" id="2.1.2.9" evidence="2 5"/>